<organism evidence="4 5">
    <name type="scientific">Candidatus Ruthia endofausta</name>
    <dbReference type="NCBI Taxonomy" id="2738852"/>
    <lineage>
        <taxon>Bacteria</taxon>
        <taxon>Pseudomonadati</taxon>
        <taxon>Pseudomonadota</taxon>
        <taxon>Gammaproteobacteria</taxon>
        <taxon>Candidatus Pseudothioglobaceae</taxon>
        <taxon>Candidatus Ruthturnera</taxon>
    </lineage>
</organism>
<dbReference type="Proteomes" id="UP000509429">
    <property type="component" value="Chromosome"/>
</dbReference>
<dbReference type="InterPro" id="IPR000979">
    <property type="entry name" value="Phosphodiesterase_MJ0936/Vps29"/>
</dbReference>
<evidence type="ECO:0000256" key="2">
    <source>
        <dbReference type="RuleBase" id="RU362039"/>
    </source>
</evidence>
<dbReference type="InterPro" id="IPR053193">
    <property type="entry name" value="MetalloPDE_YfcE-like"/>
</dbReference>
<dbReference type="EMBL" id="CP054490">
    <property type="protein sequence ID" value="QKQ24689.1"/>
    <property type="molecule type" value="Genomic_DNA"/>
</dbReference>
<comment type="similarity">
    <text evidence="1 2">Belongs to the metallophosphoesterase superfamily. YfcE family.</text>
</comment>
<dbReference type="EC" id="3.1.4.-" evidence="2"/>
<evidence type="ECO:0000313" key="5">
    <source>
        <dbReference type="Proteomes" id="UP000509429"/>
    </source>
</evidence>
<dbReference type="GO" id="GO:0016787">
    <property type="term" value="F:hydrolase activity"/>
    <property type="evidence" value="ECO:0007669"/>
    <property type="project" value="UniProtKB-UniRule"/>
</dbReference>
<dbReference type="SUPFAM" id="SSF56300">
    <property type="entry name" value="Metallo-dependent phosphatases"/>
    <property type="match status" value="1"/>
</dbReference>
<gene>
    <name evidence="4" type="ORF">HUE58_06265</name>
</gene>
<dbReference type="RefSeq" id="WP_174606125.1">
    <property type="nucleotide sequence ID" value="NZ_CP054490.1"/>
</dbReference>
<dbReference type="NCBIfam" id="TIGR00040">
    <property type="entry name" value="yfcE"/>
    <property type="match status" value="1"/>
</dbReference>
<dbReference type="GO" id="GO:0046872">
    <property type="term" value="F:metal ion binding"/>
    <property type="evidence" value="ECO:0007669"/>
    <property type="project" value="UniProtKB-KW"/>
</dbReference>
<evidence type="ECO:0000256" key="1">
    <source>
        <dbReference type="ARBA" id="ARBA00008950"/>
    </source>
</evidence>
<dbReference type="Pfam" id="PF12850">
    <property type="entry name" value="Metallophos_2"/>
    <property type="match status" value="1"/>
</dbReference>
<dbReference type="InterPro" id="IPR024654">
    <property type="entry name" value="Calcineurin-like_PHP_lpxH"/>
</dbReference>
<comment type="cofactor">
    <cofactor evidence="2">
        <name>a divalent metal cation</name>
        <dbReference type="ChEBI" id="CHEBI:60240"/>
    </cofactor>
</comment>
<dbReference type="Gene3D" id="3.60.21.10">
    <property type="match status" value="1"/>
</dbReference>
<keyword evidence="5" id="KW-1185">Reference proteome</keyword>
<feature type="domain" description="Calcineurin-like phosphoesterase" evidence="3">
    <location>
        <begin position="4"/>
        <end position="146"/>
    </location>
</feature>
<dbReference type="PANTHER" id="PTHR43165">
    <property type="entry name" value="METALLOPHOSPHOESTERASE"/>
    <property type="match status" value="1"/>
</dbReference>
<dbReference type="AlphaFoldDB" id="A0A6N0HQL3"/>
<reference evidence="4 5" key="1">
    <citation type="submission" date="2020-05" db="EMBL/GenBank/DDBJ databases">
        <title>Horizontal transmission and recombination maintain forever young bacterial symbiont genomes.</title>
        <authorList>
            <person name="Russell S.L."/>
            <person name="Pepper-Tunick E."/>
            <person name="Svedberg J."/>
            <person name="Byrne A."/>
            <person name="Ruelas Castillo J."/>
            <person name="Vollmers C."/>
            <person name="Beinart R.A."/>
            <person name="Corbett-Detig R."/>
        </authorList>
    </citation>
    <scope>NUCLEOTIDE SEQUENCE [LARGE SCALE GENOMIC DNA]</scope>
    <source>
        <strain evidence="4">JDF_Ridge</strain>
    </source>
</reference>
<dbReference type="InterPro" id="IPR029052">
    <property type="entry name" value="Metallo-depent_PP-like"/>
</dbReference>
<dbReference type="PANTHER" id="PTHR43165:SF1">
    <property type="entry name" value="PHOSPHODIESTERASE MJ0936"/>
    <property type="match status" value="1"/>
</dbReference>
<keyword evidence="2" id="KW-0479">Metal-binding</keyword>
<evidence type="ECO:0000259" key="3">
    <source>
        <dbReference type="Pfam" id="PF12850"/>
    </source>
</evidence>
<accession>A0A6N0HQL3</accession>
<sequence length="159" mass="17755">MNTKIGILSDTHGFIRPEIIKLMNQCDIIIHAGDIIDAQTLQALKPKQKLIAIQGNNDVHITHLNLIEKLNLPNGEIVIEHGHEHGVHQPSHDSLRAAHPNAKIIIYGHTHKQIIDQEKTPWVINPGAAGQVRNYGAAKCFVLEVSHSQEWKITPYTFA</sequence>
<proteinExistence type="inferred from homology"/>
<evidence type="ECO:0000313" key="4">
    <source>
        <dbReference type="EMBL" id="QKQ24689.1"/>
    </source>
</evidence>
<dbReference type="KEGG" id="reo:HUE58_06265"/>
<name>A0A6N0HQL3_9GAMM</name>
<protein>
    <recommendedName>
        <fullName evidence="2">Phosphoesterase</fullName>
        <ecNumber evidence="2">3.1.4.-</ecNumber>
    </recommendedName>
</protein>